<dbReference type="InterPro" id="IPR019510">
    <property type="entry name" value="AKAP7-like_phosphoesterase"/>
</dbReference>
<sequence>MAVYNQKQPDFSHFVSLPLAIYHPRLVDKLVDFQNTILGIDTEESGIEKSVFIRPKTFHLTVLMLRLWNRERVKAATEVLQTVSSEVIEALENRPVKIRLKGLDCMIGSVTKARVVYAPVEEIGGEGRLLRACKVIKDAFIEAGLVMEKDAKQKLKLHATLMNARFRKKKKTTRDQFDSFDARGVFDQYGGEQWGEYRICEAHLSQRFAFDSNGYFHCCASIRFPERTQHERRPTELGCISWMFKSGCHC</sequence>
<dbReference type="GO" id="GO:0005634">
    <property type="term" value="C:nucleus"/>
    <property type="evidence" value="ECO:0007669"/>
    <property type="project" value="TreeGrafter"/>
</dbReference>
<name>A0AAV6XN77_9LAMI</name>
<dbReference type="GO" id="GO:0006307">
    <property type="term" value="P:DNA alkylation repair"/>
    <property type="evidence" value="ECO:0007669"/>
    <property type="project" value="InterPro"/>
</dbReference>
<gene>
    <name evidence="2" type="ORF">BUALT_Bualt05G0132100</name>
</gene>
<accession>A0AAV6XN77</accession>
<protein>
    <recommendedName>
        <fullName evidence="1">A-kinase anchor protein 7-like phosphoesterase domain-containing protein</fullName>
    </recommendedName>
</protein>
<evidence type="ECO:0000313" key="2">
    <source>
        <dbReference type="EMBL" id="KAG8382940.1"/>
    </source>
</evidence>
<dbReference type="Gene3D" id="3.90.1140.10">
    <property type="entry name" value="Cyclic phosphodiesterase"/>
    <property type="match status" value="1"/>
</dbReference>
<dbReference type="PANTHER" id="PTHR13360:SF1">
    <property type="entry name" value="ACTIVATING SIGNAL COINTEGRATOR 1 COMPLEX SUBUNIT 1"/>
    <property type="match status" value="1"/>
</dbReference>
<dbReference type="Proteomes" id="UP000826271">
    <property type="component" value="Unassembled WGS sequence"/>
</dbReference>
<dbReference type="SUPFAM" id="SSF55144">
    <property type="entry name" value="LigT-like"/>
    <property type="match status" value="1"/>
</dbReference>
<comment type="caution">
    <text evidence="2">The sequence shown here is derived from an EMBL/GenBank/DDBJ whole genome shotgun (WGS) entry which is preliminary data.</text>
</comment>
<evidence type="ECO:0000313" key="3">
    <source>
        <dbReference type="Proteomes" id="UP000826271"/>
    </source>
</evidence>
<dbReference type="InterPro" id="IPR009210">
    <property type="entry name" value="ASCC1"/>
</dbReference>
<feature type="domain" description="A-kinase anchor protein 7-like phosphoesterase" evidence="1">
    <location>
        <begin position="11"/>
        <end position="224"/>
    </location>
</feature>
<reference evidence="2" key="1">
    <citation type="submission" date="2019-10" db="EMBL/GenBank/DDBJ databases">
        <authorList>
            <person name="Zhang R."/>
            <person name="Pan Y."/>
            <person name="Wang J."/>
            <person name="Ma R."/>
            <person name="Yu S."/>
        </authorList>
    </citation>
    <scope>NUCLEOTIDE SEQUENCE</scope>
    <source>
        <strain evidence="2">LA-IB0</strain>
        <tissue evidence="2">Leaf</tissue>
    </source>
</reference>
<dbReference type="PANTHER" id="PTHR13360">
    <property type="entry name" value="ACTIVATING SIGNAL COINTEGRATOR 1 COMPLEX SUBUNIT 1"/>
    <property type="match status" value="1"/>
</dbReference>
<organism evidence="2 3">
    <name type="scientific">Buddleja alternifolia</name>
    <dbReference type="NCBI Taxonomy" id="168488"/>
    <lineage>
        <taxon>Eukaryota</taxon>
        <taxon>Viridiplantae</taxon>
        <taxon>Streptophyta</taxon>
        <taxon>Embryophyta</taxon>
        <taxon>Tracheophyta</taxon>
        <taxon>Spermatophyta</taxon>
        <taxon>Magnoliopsida</taxon>
        <taxon>eudicotyledons</taxon>
        <taxon>Gunneridae</taxon>
        <taxon>Pentapetalae</taxon>
        <taxon>asterids</taxon>
        <taxon>lamiids</taxon>
        <taxon>Lamiales</taxon>
        <taxon>Scrophulariaceae</taxon>
        <taxon>Buddlejeae</taxon>
        <taxon>Buddleja</taxon>
    </lineage>
</organism>
<dbReference type="InterPro" id="IPR009097">
    <property type="entry name" value="Cyclic_Pdiesterase"/>
</dbReference>
<dbReference type="GO" id="GO:0006355">
    <property type="term" value="P:regulation of DNA-templated transcription"/>
    <property type="evidence" value="ECO:0007669"/>
    <property type="project" value="TreeGrafter"/>
</dbReference>
<dbReference type="EMBL" id="WHWC01000005">
    <property type="protein sequence ID" value="KAG8382940.1"/>
    <property type="molecule type" value="Genomic_DNA"/>
</dbReference>
<keyword evidence="3" id="KW-1185">Reference proteome</keyword>
<dbReference type="Pfam" id="PF10469">
    <property type="entry name" value="AKAP7_NLS"/>
    <property type="match status" value="1"/>
</dbReference>
<proteinExistence type="predicted"/>
<evidence type="ECO:0000259" key="1">
    <source>
        <dbReference type="Pfam" id="PF10469"/>
    </source>
</evidence>
<dbReference type="AlphaFoldDB" id="A0AAV6XN77"/>